<evidence type="ECO:0000259" key="10">
    <source>
        <dbReference type="PROSITE" id="PS51710"/>
    </source>
</evidence>
<evidence type="ECO:0000256" key="9">
    <source>
        <dbReference type="SAM" id="MobiDB-lite"/>
    </source>
</evidence>
<dbReference type="InterPro" id="IPR027417">
    <property type="entry name" value="P-loop_NTPase"/>
</dbReference>
<sequence>MKPISFKDRVKIYAKAGNGGNGVVAFHRDKRTPRGGPDGGDGGHGGSIILKGDPNTDSLNYLHYQPHQRAEHGGNGAGNNRHGRRGKNTILSVPLGTVIKDPDTEEFIDEIIEEGQEIVIAKGGYGGLGNLRFKSSINQAPDQCKEGTPGEERAYRLELKLMADVGLVGYPNAGKSTLLTALTDATPKVASYPFTTINPILGTLVFENYTRIRIADIPGLIDGAAEGVGLGHYFLRHIERSRFLIFVIDMAAEDNRNPADDYRNLRKELETYNPELADRPFLVLANKTDEDVAEENLAEFKKETGLDPLCISAGLGEGCEKIKEILYDHFFGK</sequence>
<dbReference type="GO" id="GO:0005737">
    <property type="term" value="C:cytoplasm"/>
    <property type="evidence" value="ECO:0007669"/>
    <property type="project" value="UniProtKB-SubCell"/>
</dbReference>
<evidence type="ECO:0000256" key="7">
    <source>
        <dbReference type="ARBA" id="ARBA00023134"/>
    </source>
</evidence>
<feature type="compositionally biased region" description="Gly residues" evidence="9">
    <location>
        <begin position="36"/>
        <end position="46"/>
    </location>
</feature>
<comment type="similarity">
    <text evidence="1 8">Belongs to the TRAFAC class OBG-HflX-like GTPase superfamily. OBG GTPase family.</text>
</comment>
<dbReference type="Pfam" id="PF01926">
    <property type="entry name" value="MMR_HSR1"/>
    <property type="match status" value="1"/>
</dbReference>
<dbReference type="PANTHER" id="PTHR11702">
    <property type="entry name" value="DEVELOPMENTALLY REGULATED GTP-BINDING PROTEIN-RELATED"/>
    <property type="match status" value="1"/>
</dbReference>
<dbReference type="NCBIfam" id="NF008955">
    <property type="entry name" value="PRK12297.1"/>
    <property type="match status" value="1"/>
</dbReference>
<dbReference type="EC" id="3.6.5.-" evidence="8"/>
<evidence type="ECO:0000256" key="5">
    <source>
        <dbReference type="ARBA" id="ARBA00022801"/>
    </source>
</evidence>
<gene>
    <name evidence="12" type="primary">obgE</name>
    <name evidence="8" type="synonym">obg</name>
    <name evidence="12" type="ORF">GT409_02965</name>
</gene>
<keyword evidence="13" id="KW-1185">Reference proteome</keyword>
<dbReference type="RefSeq" id="WP_160626792.1">
    <property type="nucleotide sequence ID" value="NZ_CP047593.1"/>
</dbReference>
<feature type="domain" description="OBG-type G" evidence="10">
    <location>
        <begin position="163"/>
        <end position="331"/>
    </location>
</feature>
<dbReference type="InterPro" id="IPR031167">
    <property type="entry name" value="G_OBG"/>
</dbReference>
<dbReference type="Proteomes" id="UP000464954">
    <property type="component" value="Chromosome"/>
</dbReference>
<dbReference type="GO" id="GO:0003924">
    <property type="term" value="F:GTPase activity"/>
    <property type="evidence" value="ECO:0007669"/>
    <property type="project" value="UniProtKB-UniRule"/>
</dbReference>
<evidence type="ECO:0000256" key="8">
    <source>
        <dbReference type="HAMAP-Rule" id="MF_01454"/>
    </source>
</evidence>
<proteinExistence type="inferred from homology"/>
<evidence type="ECO:0000256" key="2">
    <source>
        <dbReference type="ARBA" id="ARBA00022490"/>
    </source>
</evidence>
<keyword evidence="3 8" id="KW-0479">Metal-binding</keyword>
<comment type="function">
    <text evidence="8">An essential GTPase which binds GTP, GDP and possibly (p)ppGpp with moderate affinity, with high nucleotide exchange rates and a fairly low GTP hydrolysis rate. Plays a role in control of the cell cycle, stress response, ribosome biogenesis and in those bacteria that undergo differentiation, in morphogenesis control.</text>
</comment>
<keyword evidence="5 8" id="KW-0378">Hydrolase</keyword>
<dbReference type="PRINTS" id="PR00326">
    <property type="entry name" value="GTP1OBG"/>
</dbReference>
<dbReference type="InterPro" id="IPR006074">
    <property type="entry name" value="GTP1-OBG_CS"/>
</dbReference>
<comment type="subcellular location">
    <subcellularLocation>
        <location evidence="8">Cytoplasm</location>
    </subcellularLocation>
</comment>
<dbReference type="PIRSF" id="PIRSF002401">
    <property type="entry name" value="GTP_bd_Obg/CgtA"/>
    <property type="match status" value="1"/>
</dbReference>
<protein>
    <recommendedName>
        <fullName evidence="8">GTPase Obg</fullName>
        <ecNumber evidence="8">3.6.5.-</ecNumber>
    </recommendedName>
    <alternativeName>
        <fullName evidence="8">GTP-binding protein Obg</fullName>
    </alternativeName>
</protein>
<keyword evidence="4 8" id="KW-0547">Nucleotide-binding</keyword>
<dbReference type="GO" id="GO:0042254">
    <property type="term" value="P:ribosome biogenesis"/>
    <property type="evidence" value="ECO:0007669"/>
    <property type="project" value="UniProtKB-UniRule"/>
</dbReference>
<dbReference type="InterPro" id="IPR045086">
    <property type="entry name" value="OBG_GTPase"/>
</dbReference>
<feature type="binding site" evidence="8">
    <location>
        <begin position="286"/>
        <end position="289"/>
    </location>
    <ligand>
        <name>GTP</name>
        <dbReference type="ChEBI" id="CHEBI:37565"/>
    </ligand>
</feature>
<accession>A0A6P1MBG8</accession>
<evidence type="ECO:0000313" key="13">
    <source>
        <dbReference type="Proteomes" id="UP000464954"/>
    </source>
</evidence>
<feature type="binding site" evidence="8">
    <location>
        <begin position="169"/>
        <end position="176"/>
    </location>
    <ligand>
        <name>GTP</name>
        <dbReference type="ChEBI" id="CHEBI:37565"/>
    </ligand>
</feature>
<dbReference type="PROSITE" id="PS51883">
    <property type="entry name" value="OBG"/>
    <property type="match status" value="1"/>
</dbReference>
<reference evidence="12 13" key="1">
    <citation type="submission" date="2020-01" db="EMBL/GenBank/DDBJ databases">
        <title>Ponticoccus aerotolerans gen. nov., sp. nov., an anaerobic bacterium and proposal of Ponticoccusceae fam. nov., Ponticoccusles ord. nov. and Ponticoccuse classis nov. in the phylum Kiritimatiellaeota.</title>
        <authorList>
            <person name="Zhou L.Y."/>
            <person name="Du Z.J."/>
        </authorList>
    </citation>
    <scope>NUCLEOTIDE SEQUENCE [LARGE SCALE GENOMIC DNA]</scope>
    <source>
        <strain evidence="12 13">S-5007</strain>
    </source>
</reference>
<dbReference type="CDD" id="cd01898">
    <property type="entry name" value="Obg"/>
    <property type="match status" value="1"/>
</dbReference>
<dbReference type="InterPro" id="IPR006073">
    <property type="entry name" value="GTP-bd"/>
</dbReference>
<dbReference type="Gene3D" id="2.70.210.12">
    <property type="entry name" value="GTP1/OBG domain"/>
    <property type="match status" value="1"/>
</dbReference>
<feature type="binding site" evidence="8">
    <location>
        <position position="196"/>
    </location>
    <ligand>
        <name>Mg(2+)</name>
        <dbReference type="ChEBI" id="CHEBI:18420"/>
    </ligand>
</feature>
<feature type="binding site" evidence="8">
    <location>
        <position position="176"/>
    </location>
    <ligand>
        <name>Mg(2+)</name>
        <dbReference type="ChEBI" id="CHEBI:18420"/>
    </ligand>
</feature>
<comment type="cofactor">
    <cofactor evidence="8">
        <name>Mg(2+)</name>
        <dbReference type="ChEBI" id="CHEBI:18420"/>
    </cofactor>
</comment>
<evidence type="ECO:0000256" key="3">
    <source>
        <dbReference type="ARBA" id="ARBA00022723"/>
    </source>
</evidence>
<dbReference type="KEGG" id="taer:GT409_02965"/>
<feature type="binding site" evidence="8">
    <location>
        <begin position="194"/>
        <end position="198"/>
    </location>
    <ligand>
        <name>GTP</name>
        <dbReference type="ChEBI" id="CHEBI:37565"/>
    </ligand>
</feature>
<dbReference type="HAMAP" id="MF_01454">
    <property type="entry name" value="GTPase_Obg"/>
    <property type="match status" value="1"/>
</dbReference>
<name>A0A6P1MBG8_9BACT</name>
<dbReference type="PANTHER" id="PTHR11702:SF31">
    <property type="entry name" value="MITOCHONDRIAL RIBOSOME-ASSOCIATED GTPASE 2"/>
    <property type="match status" value="1"/>
</dbReference>
<evidence type="ECO:0000256" key="6">
    <source>
        <dbReference type="ARBA" id="ARBA00022842"/>
    </source>
</evidence>
<dbReference type="SUPFAM" id="SSF52540">
    <property type="entry name" value="P-loop containing nucleoside triphosphate hydrolases"/>
    <property type="match status" value="1"/>
</dbReference>
<dbReference type="InterPro" id="IPR014100">
    <property type="entry name" value="GTP-bd_Obg/CgtA"/>
</dbReference>
<dbReference type="GO" id="GO:0005525">
    <property type="term" value="F:GTP binding"/>
    <property type="evidence" value="ECO:0007669"/>
    <property type="project" value="UniProtKB-UniRule"/>
</dbReference>
<feature type="binding site" evidence="8">
    <location>
        <begin position="216"/>
        <end position="219"/>
    </location>
    <ligand>
        <name>GTP</name>
        <dbReference type="ChEBI" id="CHEBI:37565"/>
    </ligand>
</feature>
<comment type="subunit">
    <text evidence="8">Monomer.</text>
</comment>
<dbReference type="AlphaFoldDB" id="A0A6P1MBG8"/>
<dbReference type="InterPro" id="IPR036726">
    <property type="entry name" value="GTP1_OBG_dom_sf"/>
</dbReference>
<dbReference type="PROSITE" id="PS51710">
    <property type="entry name" value="G_OBG"/>
    <property type="match status" value="1"/>
</dbReference>
<keyword evidence="7 8" id="KW-0342">GTP-binding</keyword>
<dbReference type="Gene3D" id="3.40.50.300">
    <property type="entry name" value="P-loop containing nucleotide triphosphate hydrolases"/>
    <property type="match status" value="1"/>
</dbReference>
<dbReference type="NCBIfam" id="NF008956">
    <property type="entry name" value="PRK12299.1"/>
    <property type="match status" value="1"/>
</dbReference>
<feature type="binding site" evidence="8">
    <location>
        <begin position="312"/>
        <end position="314"/>
    </location>
    <ligand>
        <name>GTP</name>
        <dbReference type="ChEBI" id="CHEBI:37565"/>
    </ligand>
</feature>
<dbReference type="EMBL" id="CP047593">
    <property type="protein sequence ID" value="QHI68455.1"/>
    <property type="molecule type" value="Genomic_DNA"/>
</dbReference>
<dbReference type="SUPFAM" id="SSF82051">
    <property type="entry name" value="Obg GTP-binding protein N-terminal domain"/>
    <property type="match status" value="1"/>
</dbReference>
<evidence type="ECO:0000256" key="1">
    <source>
        <dbReference type="ARBA" id="ARBA00007699"/>
    </source>
</evidence>
<dbReference type="GO" id="GO:0000287">
    <property type="term" value="F:magnesium ion binding"/>
    <property type="evidence" value="ECO:0007669"/>
    <property type="project" value="InterPro"/>
</dbReference>
<dbReference type="GO" id="GO:0043022">
    <property type="term" value="F:ribosome binding"/>
    <property type="evidence" value="ECO:0007669"/>
    <property type="project" value="UniProtKB-ARBA"/>
</dbReference>
<organism evidence="12 13">
    <name type="scientific">Tichowtungia aerotolerans</name>
    <dbReference type="NCBI Taxonomy" id="2697043"/>
    <lineage>
        <taxon>Bacteria</taxon>
        <taxon>Pseudomonadati</taxon>
        <taxon>Kiritimatiellota</taxon>
        <taxon>Tichowtungiia</taxon>
        <taxon>Tichowtungiales</taxon>
        <taxon>Tichowtungiaceae</taxon>
        <taxon>Tichowtungia</taxon>
    </lineage>
</organism>
<dbReference type="NCBIfam" id="TIGR02729">
    <property type="entry name" value="Obg_CgtA"/>
    <property type="match status" value="1"/>
</dbReference>
<feature type="domain" description="Obg" evidence="11">
    <location>
        <begin position="4"/>
        <end position="162"/>
    </location>
</feature>
<dbReference type="PROSITE" id="PS00905">
    <property type="entry name" value="GTP1_OBG"/>
    <property type="match status" value="1"/>
</dbReference>
<dbReference type="FunFam" id="2.70.210.12:FF:000001">
    <property type="entry name" value="GTPase Obg"/>
    <property type="match status" value="1"/>
</dbReference>
<feature type="region of interest" description="Disordered" evidence="9">
    <location>
        <begin position="68"/>
        <end position="88"/>
    </location>
</feature>
<dbReference type="InterPro" id="IPR006169">
    <property type="entry name" value="GTP1_OBG_dom"/>
</dbReference>
<dbReference type="Pfam" id="PF01018">
    <property type="entry name" value="GTP1_OBG"/>
    <property type="match status" value="1"/>
</dbReference>
<feature type="region of interest" description="Disordered" evidence="9">
    <location>
        <begin position="24"/>
        <end position="47"/>
    </location>
</feature>
<evidence type="ECO:0000256" key="4">
    <source>
        <dbReference type="ARBA" id="ARBA00022741"/>
    </source>
</evidence>
<keyword evidence="2 8" id="KW-0963">Cytoplasm</keyword>
<keyword evidence="6 8" id="KW-0460">Magnesium</keyword>
<evidence type="ECO:0000259" key="11">
    <source>
        <dbReference type="PROSITE" id="PS51883"/>
    </source>
</evidence>
<evidence type="ECO:0000313" key="12">
    <source>
        <dbReference type="EMBL" id="QHI68455.1"/>
    </source>
</evidence>